<sequence>MDDRPLSSSSGSSMSAYGDLDEPALLSVKFRLGYSTVSAIGDWNDSEHPNVLRLSILRNSFDHAIISFLPRLPLAIQTLVRSIFPGYFLPSRIILKKLKPNWDDEFNNEKRMYERLQVLQGHLIPRCYGEARCDNTRALVLSEIDGVEPFNQKSPYLQPDEFQRQLETAFGELGAFGLVYGDLKLDNFLIVEDRIVILDLESVSEEKLDEIEYITWTHVAHLKRMYEGHVRGLSCDW</sequence>
<dbReference type="PANTHER" id="PTHR37171:SF1">
    <property type="entry name" value="SERINE_THREONINE-PROTEIN KINASE YRZF-RELATED"/>
    <property type="match status" value="1"/>
</dbReference>
<dbReference type="Proteomes" id="UP000237481">
    <property type="component" value="Unassembled WGS sequence"/>
</dbReference>
<comment type="caution">
    <text evidence="1">The sequence shown here is derived from an EMBL/GenBank/DDBJ whole genome shotgun (WGS) entry which is preliminary data.</text>
</comment>
<dbReference type="AlphaFoldDB" id="A0A2S4L1M0"/>
<proteinExistence type="predicted"/>
<organism evidence="1 2">
    <name type="scientific">Tolypocladium paradoxum</name>
    <dbReference type="NCBI Taxonomy" id="94208"/>
    <lineage>
        <taxon>Eukaryota</taxon>
        <taxon>Fungi</taxon>
        <taxon>Dikarya</taxon>
        <taxon>Ascomycota</taxon>
        <taxon>Pezizomycotina</taxon>
        <taxon>Sordariomycetes</taxon>
        <taxon>Hypocreomycetidae</taxon>
        <taxon>Hypocreales</taxon>
        <taxon>Ophiocordycipitaceae</taxon>
        <taxon>Tolypocladium</taxon>
    </lineage>
</organism>
<dbReference type="InterPro" id="IPR011009">
    <property type="entry name" value="Kinase-like_dom_sf"/>
</dbReference>
<evidence type="ECO:0008006" key="3">
    <source>
        <dbReference type="Google" id="ProtNLM"/>
    </source>
</evidence>
<dbReference type="PANTHER" id="PTHR37171">
    <property type="entry name" value="SERINE/THREONINE-PROTEIN KINASE YRZF-RELATED"/>
    <property type="match status" value="1"/>
</dbReference>
<dbReference type="EMBL" id="PKSG01000332">
    <property type="protein sequence ID" value="POR36346.1"/>
    <property type="molecule type" value="Genomic_DNA"/>
</dbReference>
<gene>
    <name evidence="1" type="ORF">TPAR_03457</name>
</gene>
<evidence type="ECO:0000313" key="1">
    <source>
        <dbReference type="EMBL" id="POR36346.1"/>
    </source>
</evidence>
<name>A0A2S4L1M0_9HYPO</name>
<dbReference type="InterPro" id="IPR052396">
    <property type="entry name" value="Meiotic_Drive_Suppr_Kinase"/>
</dbReference>
<reference evidence="1 2" key="1">
    <citation type="submission" date="2018-01" db="EMBL/GenBank/DDBJ databases">
        <title>Harnessing the power of phylogenomics to disentangle the directionality and signatures of interkingdom host jumping in the parasitic fungal genus Tolypocladium.</title>
        <authorList>
            <person name="Quandt C.A."/>
            <person name="Patterson W."/>
            <person name="Spatafora J.W."/>
        </authorList>
    </citation>
    <scope>NUCLEOTIDE SEQUENCE [LARGE SCALE GENOMIC DNA]</scope>
    <source>
        <strain evidence="1 2">NRBC 100945</strain>
    </source>
</reference>
<accession>A0A2S4L1M0</accession>
<evidence type="ECO:0000313" key="2">
    <source>
        <dbReference type="Proteomes" id="UP000237481"/>
    </source>
</evidence>
<protein>
    <recommendedName>
        <fullName evidence="3">Protein kinase domain-containing protein</fullName>
    </recommendedName>
</protein>
<keyword evidence="2" id="KW-1185">Reference proteome</keyword>
<dbReference type="SUPFAM" id="SSF56112">
    <property type="entry name" value="Protein kinase-like (PK-like)"/>
    <property type="match status" value="1"/>
</dbReference>
<dbReference type="OrthoDB" id="2942798at2759"/>